<dbReference type="SUPFAM" id="SSF110087">
    <property type="entry name" value="DR1885-like metal-binding protein"/>
    <property type="match status" value="1"/>
</dbReference>
<reference evidence="3 4" key="1">
    <citation type="journal article" date="2013" name="ISME J.">
        <title>A metabolic model for members of the genus Tetrasphaera involved in enhanced biological phosphorus removal.</title>
        <authorList>
            <person name="Kristiansen R."/>
            <person name="Nguyen H.T.T."/>
            <person name="Saunders A.M."/>
            <person name="Nielsen J.L."/>
            <person name="Wimmer R."/>
            <person name="Le V.Q."/>
            <person name="McIlroy S.J."/>
            <person name="Petrovski S."/>
            <person name="Seviour R.J."/>
            <person name="Calteau A."/>
            <person name="Nielsen K.L."/>
            <person name="Nielsen P.H."/>
        </authorList>
    </citation>
    <scope>NUCLEOTIDE SEQUENCE [LARGE SCALE GENOMIC DNA]</scope>
    <source>
        <strain evidence="3 4">Ben110</strain>
    </source>
</reference>
<accession>W6K0A0</accession>
<comment type="caution">
    <text evidence="3">The sequence shown here is derived from an EMBL/GenBank/DDBJ whole genome shotgun (WGS) entry which is preliminary data.</text>
</comment>
<dbReference type="Pfam" id="PF04314">
    <property type="entry name" value="PCuAC"/>
    <property type="match status" value="1"/>
</dbReference>
<dbReference type="EMBL" id="CAJA01000388">
    <property type="protein sequence ID" value="CCH74456.1"/>
    <property type="molecule type" value="Genomic_DNA"/>
</dbReference>
<evidence type="ECO:0000256" key="1">
    <source>
        <dbReference type="SAM" id="MobiDB-lite"/>
    </source>
</evidence>
<feature type="signal peptide" evidence="2">
    <location>
        <begin position="1"/>
        <end position="24"/>
    </location>
</feature>
<organism evidence="3 4">
    <name type="scientific">Nostocoides australiense Ben110</name>
    <dbReference type="NCBI Taxonomy" id="1193182"/>
    <lineage>
        <taxon>Bacteria</taxon>
        <taxon>Bacillati</taxon>
        <taxon>Actinomycetota</taxon>
        <taxon>Actinomycetes</taxon>
        <taxon>Micrococcales</taxon>
        <taxon>Intrasporangiaceae</taxon>
        <taxon>Nostocoides</taxon>
    </lineage>
</organism>
<evidence type="ECO:0000256" key="2">
    <source>
        <dbReference type="SAM" id="SignalP"/>
    </source>
</evidence>
<dbReference type="STRING" id="1193182.BN11_4480003"/>
<name>W6K0A0_9MICO</name>
<evidence type="ECO:0000313" key="3">
    <source>
        <dbReference type="EMBL" id="CCH74456.1"/>
    </source>
</evidence>
<dbReference type="InterPro" id="IPR007410">
    <property type="entry name" value="LpqE-like"/>
</dbReference>
<dbReference type="OrthoDB" id="9796962at2"/>
<evidence type="ECO:0000313" key="4">
    <source>
        <dbReference type="Proteomes" id="UP000035763"/>
    </source>
</evidence>
<dbReference type="InterPro" id="IPR036182">
    <property type="entry name" value="PCuAC_sf"/>
</dbReference>
<proteinExistence type="predicted"/>
<feature type="chain" id="PRO_5039658592" description="Copper chaperone PCu(A)C" evidence="2">
    <location>
        <begin position="25"/>
        <end position="216"/>
    </location>
</feature>
<feature type="compositionally biased region" description="Low complexity" evidence="1">
    <location>
        <begin position="27"/>
        <end position="70"/>
    </location>
</feature>
<dbReference type="AlphaFoldDB" id="W6K0A0"/>
<feature type="region of interest" description="Disordered" evidence="1">
    <location>
        <begin position="27"/>
        <end position="73"/>
    </location>
</feature>
<dbReference type="Gene3D" id="2.60.40.1890">
    <property type="entry name" value="PCu(A)C copper chaperone"/>
    <property type="match status" value="1"/>
</dbReference>
<keyword evidence="4" id="KW-1185">Reference proteome</keyword>
<dbReference type="Proteomes" id="UP000035763">
    <property type="component" value="Unassembled WGS sequence"/>
</dbReference>
<dbReference type="PANTHER" id="PTHR36302">
    <property type="entry name" value="BLR7088 PROTEIN"/>
    <property type="match status" value="1"/>
</dbReference>
<dbReference type="RefSeq" id="WP_048699815.1">
    <property type="nucleotide sequence ID" value="NZ_HG764815.1"/>
</dbReference>
<sequence>MISRNRSRLAAASAALLLSTSLAACGSGDSSSSSSPGTSAASSTAAGSAATSASDSGTPASTESASSGSTGRIGPVTITDGWAKATDMEMSAVFGTLVNNSDKAIHITGGSSDVAGSVETHEFVKDAGGNMVMQKAPNGFTIEAGKTFVLAPGANHIMLLGLKDKLVAGDSLTVTLETDLGQVPLSVMIRTFDGANETYNPSPSMSGSASMSMSSS</sequence>
<dbReference type="InterPro" id="IPR058248">
    <property type="entry name" value="Lxx211020-like"/>
</dbReference>
<dbReference type="PROSITE" id="PS51257">
    <property type="entry name" value="PROKAR_LIPOPROTEIN"/>
    <property type="match status" value="1"/>
</dbReference>
<keyword evidence="2" id="KW-0732">Signal</keyword>
<gene>
    <name evidence="3" type="ORF">BN11_4480003</name>
</gene>
<evidence type="ECO:0008006" key="5">
    <source>
        <dbReference type="Google" id="ProtNLM"/>
    </source>
</evidence>
<dbReference type="PANTHER" id="PTHR36302:SF1">
    <property type="entry name" value="COPPER CHAPERONE PCU(A)C"/>
    <property type="match status" value="1"/>
</dbReference>
<protein>
    <recommendedName>
        <fullName evidence="5">Copper chaperone PCu(A)C</fullName>
    </recommendedName>
</protein>